<dbReference type="PANTHER" id="PTHR42648:SF18">
    <property type="entry name" value="RETROTRANSPOSON, UNCLASSIFIED-LIKE PROTEIN"/>
    <property type="match status" value="1"/>
</dbReference>
<dbReference type="EMBL" id="BQNB010013602">
    <property type="protein sequence ID" value="GJT17970.1"/>
    <property type="molecule type" value="Genomic_DNA"/>
</dbReference>
<dbReference type="PROSITE" id="PS50994">
    <property type="entry name" value="INTEGRASE"/>
    <property type="match status" value="1"/>
</dbReference>
<evidence type="ECO:0000256" key="1">
    <source>
        <dbReference type="ARBA" id="ARBA00022670"/>
    </source>
</evidence>
<evidence type="ECO:0000259" key="5">
    <source>
        <dbReference type="PROSITE" id="PS50994"/>
    </source>
</evidence>
<comment type="caution">
    <text evidence="6">The sequence shown here is derived from an EMBL/GenBank/DDBJ whole genome shotgun (WGS) entry which is preliminary data.</text>
</comment>
<evidence type="ECO:0000313" key="7">
    <source>
        <dbReference type="Proteomes" id="UP001151760"/>
    </source>
</evidence>
<dbReference type="Pfam" id="PF13976">
    <property type="entry name" value="gag_pre-integrs"/>
    <property type="match status" value="1"/>
</dbReference>
<feature type="region of interest" description="Disordered" evidence="3">
    <location>
        <begin position="470"/>
        <end position="504"/>
    </location>
</feature>
<dbReference type="SUPFAM" id="SSF57756">
    <property type="entry name" value="Retrovirus zinc finger-like domains"/>
    <property type="match status" value="1"/>
</dbReference>
<sequence length="963" mass="109179">MVTSKSTKSRMYTFSPMMVLNSQNHHCRVRTYTREVLVLSTNLEIQTKHYPLVFRNRRGDEARIKKTCSAARAAVIHVLTCPKGNDYLLVRVMNVSHCQRRGDKVFASGTSGTRANILRTGGDNSGQQRVMKCFNCQGEGHMARQCPKPKRKRDATWFRDKVILVEAQGSSKVLNEEELEFLADLGVAEGLVTQTVITYNAAYQADDLDAYDSNCDDFFTAKVVRMANLSSYGSDVLSKVPHSENTHNDMLNQSVQEMPYSEQTHLDTNSSAQQDAMILSVFKQPSNQVTNCNKVNKDNLIANESLSAELERYKEREKNPQFKDFEKEINYLKQTLSEQSKAYELLTKTFNVFKNDSKEKKAKNIDKEIAFEKKVKELDNMVCKMVQSAQTVHMLTKPQVFYAFWLQTSHPNTDQSASSPVKIEAPRELSKEKVFAIKALENDVRKLKGKYIVNNAAQVSNVITIAPGVSRSTKSSRSKSTDNTKNDRILQISSSTQKKNKVEDHSRIVKSCLNKPNCVVEPSGNANVQHSKLNTNSELMCVKCNSSMFDARHELCFLEFVSDMNASSKSKSVKKAKKKEEWKPTGKVFTKIGYNWRPTGRTFTLVGNACPLTRITATNKVPLREPIPLEVVAQESVVTKVYTRRPKVVQIDLWYLDSGCSNHMTGDRSQLTNFVHKFLGTVKFGNDQIAKIMGYDDYQIGNITISRVYYMEGLGHNLFSVGQFCDSDLEVAFKKYTCFVCNLEGVDLLSGSRETNLYTLSIGDMMVSSPICLLSKASKTKSWLWHRRLSHLNFGGINHFAKNGHVRGLPKLKFEKDHLCSACAMGKSKKQSHKPKSKDTNQEKLYVLHMDLCGPMRVASINRKKYILIIVDDYSRFTWVKCLASKDEAPDFIIKFMKMIQIRLNAPVRNIRTDNGTEFLIKLCVAIMRVLVSLMKHRLCDLHNKMVSLKGEIVLLLKPIEQC</sequence>
<dbReference type="PROSITE" id="PS50158">
    <property type="entry name" value="ZF_CCHC"/>
    <property type="match status" value="1"/>
</dbReference>
<dbReference type="InterPro" id="IPR012337">
    <property type="entry name" value="RNaseH-like_sf"/>
</dbReference>
<proteinExistence type="predicted"/>
<keyword evidence="1" id="KW-0378">Hydrolase</keyword>
<dbReference type="Gene3D" id="4.10.60.10">
    <property type="entry name" value="Zinc finger, CCHC-type"/>
    <property type="match status" value="1"/>
</dbReference>
<keyword evidence="2" id="KW-0863">Zinc-finger</keyword>
<evidence type="ECO:0000259" key="4">
    <source>
        <dbReference type="PROSITE" id="PS50158"/>
    </source>
</evidence>
<reference evidence="6" key="1">
    <citation type="journal article" date="2022" name="Int. J. Mol. Sci.">
        <title>Draft Genome of Tanacetum Coccineum: Genomic Comparison of Closely Related Tanacetum-Family Plants.</title>
        <authorList>
            <person name="Yamashiro T."/>
            <person name="Shiraishi A."/>
            <person name="Nakayama K."/>
            <person name="Satake H."/>
        </authorList>
    </citation>
    <scope>NUCLEOTIDE SEQUENCE</scope>
</reference>
<name>A0ABQ5BSX5_9ASTR</name>
<keyword evidence="2" id="KW-0862">Zinc</keyword>
<dbReference type="Pfam" id="PF22936">
    <property type="entry name" value="Pol_BBD"/>
    <property type="match status" value="1"/>
</dbReference>
<evidence type="ECO:0000313" key="6">
    <source>
        <dbReference type="EMBL" id="GJT17970.1"/>
    </source>
</evidence>
<dbReference type="InterPro" id="IPR036875">
    <property type="entry name" value="Znf_CCHC_sf"/>
</dbReference>
<feature type="compositionally biased region" description="Basic and acidic residues" evidence="3">
    <location>
        <begin position="479"/>
        <end position="488"/>
    </location>
</feature>
<dbReference type="InterPro" id="IPR036397">
    <property type="entry name" value="RNaseH_sf"/>
</dbReference>
<accession>A0ABQ5BSX5</accession>
<keyword evidence="2" id="KW-0479">Metal-binding</keyword>
<feature type="domain" description="Integrase catalytic" evidence="5">
    <location>
        <begin position="831"/>
        <end position="920"/>
    </location>
</feature>
<dbReference type="SUPFAM" id="SSF53098">
    <property type="entry name" value="Ribonuclease H-like"/>
    <property type="match status" value="1"/>
</dbReference>
<dbReference type="Gene3D" id="3.30.420.10">
    <property type="entry name" value="Ribonuclease H-like superfamily/Ribonuclease H"/>
    <property type="match status" value="1"/>
</dbReference>
<keyword evidence="1" id="KW-0645">Protease</keyword>
<evidence type="ECO:0000256" key="3">
    <source>
        <dbReference type="SAM" id="MobiDB-lite"/>
    </source>
</evidence>
<keyword evidence="7" id="KW-1185">Reference proteome</keyword>
<gene>
    <name evidence="6" type="ORF">Tco_0876676</name>
</gene>
<organism evidence="6 7">
    <name type="scientific">Tanacetum coccineum</name>
    <dbReference type="NCBI Taxonomy" id="301880"/>
    <lineage>
        <taxon>Eukaryota</taxon>
        <taxon>Viridiplantae</taxon>
        <taxon>Streptophyta</taxon>
        <taxon>Embryophyta</taxon>
        <taxon>Tracheophyta</taxon>
        <taxon>Spermatophyta</taxon>
        <taxon>Magnoliopsida</taxon>
        <taxon>eudicotyledons</taxon>
        <taxon>Gunneridae</taxon>
        <taxon>Pentapetalae</taxon>
        <taxon>asterids</taxon>
        <taxon>campanulids</taxon>
        <taxon>Asterales</taxon>
        <taxon>Asteraceae</taxon>
        <taxon>Asteroideae</taxon>
        <taxon>Anthemideae</taxon>
        <taxon>Anthemidinae</taxon>
        <taxon>Tanacetum</taxon>
    </lineage>
</organism>
<dbReference type="PANTHER" id="PTHR42648">
    <property type="entry name" value="TRANSPOSASE, PUTATIVE-RELATED"/>
    <property type="match status" value="1"/>
</dbReference>
<protein>
    <submittedName>
        <fullName evidence="6">Retrovirus-related pol polyprotein from transposon TNT 1-94</fullName>
    </submittedName>
</protein>
<dbReference type="SMART" id="SM00343">
    <property type="entry name" value="ZnF_C2HC"/>
    <property type="match status" value="1"/>
</dbReference>
<dbReference type="Proteomes" id="UP001151760">
    <property type="component" value="Unassembled WGS sequence"/>
</dbReference>
<dbReference type="InterPro" id="IPR001584">
    <property type="entry name" value="Integrase_cat-core"/>
</dbReference>
<evidence type="ECO:0000256" key="2">
    <source>
        <dbReference type="PROSITE-ProRule" id="PRU00047"/>
    </source>
</evidence>
<dbReference type="Pfam" id="PF00665">
    <property type="entry name" value="rve"/>
    <property type="match status" value="1"/>
</dbReference>
<dbReference type="InterPro" id="IPR025724">
    <property type="entry name" value="GAG-pre-integrase_dom"/>
</dbReference>
<dbReference type="InterPro" id="IPR039537">
    <property type="entry name" value="Retrotran_Ty1/copia-like"/>
</dbReference>
<dbReference type="Pfam" id="PF00098">
    <property type="entry name" value="zf-CCHC"/>
    <property type="match status" value="1"/>
</dbReference>
<dbReference type="InterPro" id="IPR054722">
    <property type="entry name" value="PolX-like_BBD"/>
</dbReference>
<feature type="domain" description="CCHC-type" evidence="4">
    <location>
        <begin position="132"/>
        <end position="148"/>
    </location>
</feature>
<dbReference type="InterPro" id="IPR001878">
    <property type="entry name" value="Znf_CCHC"/>
</dbReference>
<reference evidence="6" key="2">
    <citation type="submission" date="2022-01" db="EMBL/GenBank/DDBJ databases">
        <authorList>
            <person name="Yamashiro T."/>
            <person name="Shiraishi A."/>
            <person name="Satake H."/>
            <person name="Nakayama K."/>
        </authorList>
    </citation>
    <scope>NUCLEOTIDE SEQUENCE</scope>
</reference>